<accession>F0SS22</accession>
<dbReference type="AlphaFoldDB" id="F0SS22"/>
<dbReference type="InterPro" id="IPR014331">
    <property type="entry name" value="RNA_pol_sigma70_ECF_RHOBA"/>
</dbReference>
<dbReference type="eggNOG" id="COG1595">
    <property type="taxonomic scope" value="Bacteria"/>
</dbReference>
<dbReference type="Gene3D" id="1.10.10.10">
    <property type="entry name" value="Winged helix-like DNA-binding domain superfamily/Winged helix DNA-binding domain"/>
    <property type="match status" value="1"/>
</dbReference>
<dbReference type="KEGG" id="pbs:Plabr_3770"/>
<dbReference type="Gene3D" id="1.10.1740.10">
    <property type="match status" value="1"/>
</dbReference>
<dbReference type="InterPro" id="IPR036388">
    <property type="entry name" value="WH-like_DNA-bd_sf"/>
</dbReference>
<dbReference type="InterPro" id="IPR014284">
    <property type="entry name" value="RNA_pol_sigma-70_dom"/>
</dbReference>
<dbReference type="SUPFAM" id="SSF88946">
    <property type="entry name" value="Sigma2 domain of RNA polymerase sigma factors"/>
    <property type="match status" value="1"/>
</dbReference>
<evidence type="ECO:0000313" key="7">
    <source>
        <dbReference type="Proteomes" id="UP000006860"/>
    </source>
</evidence>
<dbReference type="PANTHER" id="PTHR43133">
    <property type="entry name" value="RNA POLYMERASE ECF-TYPE SIGMA FACTO"/>
    <property type="match status" value="1"/>
</dbReference>
<dbReference type="Pfam" id="PF04542">
    <property type="entry name" value="Sigma70_r2"/>
    <property type="match status" value="1"/>
</dbReference>
<dbReference type="RefSeq" id="WP_013630079.1">
    <property type="nucleotide sequence ID" value="NC_015174.1"/>
</dbReference>
<gene>
    <name evidence="6" type="ordered locus">Plabr_3770</name>
</gene>
<dbReference type="GO" id="GO:0016987">
    <property type="term" value="F:sigma factor activity"/>
    <property type="evidence" value="ECO:0007669"/>
    <property type="project" value="UniProtKB-KW"/>
</dbReference>
<sequence length="173" mass="20307">MDQQKHKQFAELLVRNQHRVFGYLVSLVIDRAEAEELFQQTCLTLWENWDRYDPALDFFPWACGIAHNHVRNFRRKKQRFPTRLDPDVIELLAEPSQRLHGRAEDRLVALRECLKQLPSRSRQTVESYYRGKTVVQISAESNTTPNAIYKLLDRVRMLLHECVSGKLKAEATS</sequence>
<comment type="similarity">
    <text evidence="1">Belongs to the sigma-70 factor family. ECF subfamily.</text>
</comment>
<feature type="domain" description="RNA polymerase sigma-70 region 2" evidence="5">
    <location>
        <begin position="14"/>
        <end position="79"/>
    </location>
</feature>
<dbReference type="HOGENOM" id="CLU_047691_17_0_0"/>
<evidence type="ECO:0000259" key="5">
    <source>
        <dbReference type="Pfam" id="PF04542"/>
    </source>
</evidence>
<keyword evidence="3" id="KW-0731">Sigma factor</keyword>
<dbReference type="Proteomes" id="UP000006860">
    <property type="component" value="Chromosome"/>
</dbReference>
<keyword evidence="2" id="KW-0805">Transcription regulation</keyword>
<proteinExistence type="inferred from homology"/>
<dbReference type="GO" id="GO:0006352">
    <property type="term" value="P:DNA-templated transcription initiation"/>
    <property type="evidence" value="ECO:0007669"/>
    <property type="project" value="InterPro"/>
</dbReference>
<dbReference type="InterPro" id="IPR013325">
    <property type="entry name" value="RNA_pol_sigma_r2"/>
</dbReference>
<dbReference type="STRING" id="756272.Plabr_3770"/>
<dbReference type="EMBL" id="CP002546">
    <property type="protein sequence ID" value="ADY61360.1"/>
    <property type="molecule type" value="Genomic_DNA"/>
</dbReference>
<dbReference type="InterPro" id="IPR013324">
    <property type="entry name" value="RNA_pol_sigma_r3/r4-like"/>
</dbReference>
<evidence type="ECO:0000256" key="4">
    <source>
        <dbReference type="ARBA" id="ARBA00023163"/>
    </source>
</evidence>
<dbReference type="NCBIfam" id="TIGR02937">
    <property type="entry name" value="sigma70-ECF"/>
    <property type="match status" value="1"/>
</dbReference>
<evidence type="ECO:0000256" key="3">
    <source>
        <dbReference type="ARBA" id="ARBA00023082"/>
    </source>
</evidence>
<evidence type="ECO:0000313" key="6">
    <source>
        <dbReference type="EMBL" id="ADY61360.1"/>
    </source>
</evidence>
<name>F0SS22_RUBBR</name>
<keyword evidence="4" id="KW-0804">Transcription</keyword>
<keyword evidence="7" id="KW-1185">Reference proteome</keyword>
<dbReference type="NCBIfam" id="TIGR02989">
    <property type="entry name" value="Sig-70_gvs1"/>
    <property type="match status" value="1"/>
</dbReference>
<dbReference type="SUPFAM" id="SSF88659">
    <property type="entry name" value="Sigma3 and sigma4 domains of RNA polymerase sigma factors"/>
    <property type="match status" value="1"/>
</dbReference>
<dbReference type="InterPro" id="IPR039425">
    <property type="entry name" value="RNA_pol_sigma-70-like"/>
</dbReference>
<dbReference type="PANTHER" id="PTHR43133:SF51">
    <property type="entry name" value="RNA POLYMERASE SIGMA FACTOR"/>
    <property type="match status" value="1"/>
</dbReference>
<protein>
    <submittedName>
        <fullName evidence="6">RNA polymerase, sigma-24 subunit, ECF subfamily</fullName>
    </submittedName>
</protein>
<dbReference type="InterPro" id="IPR007627">
    <property type="entry name" value="RNA_pol_sigma70_r2"/>
</dbReference>
<organism evidence="6 7">
    <name type="scientific">Rubinisphaera brasiliensis (strain ATCC 49424 / DSM 5305 / JCM 21570 / IAM 15109 / NBRC 103401 / IFAM 1448)</name>
    <name type="common">Planctomyces brasiliensis</name>
    <dbReference type="NCBI Taxonomy" id="756272"/>
    <lineage>
        <taxon>Bacteria</taxon>
        <taxon>Pseudomonadati</taxon>
        <taxon>Planctomycetota</taxon>
        <taxon>Planctomycetia</taxon>
        <taxon>Planctomycetales</taxon>
        <taxon>Planctomycetaceae</taxon>
        <taxon>Rubinisphaera</taxon>
    </lineage>
</organism>
<evidence type="ECO:0000256" key="1">
    <source>
        <dbReference type="ARBA" id="ARBA00010641"/>
    </source>
</evidence>
<reference evidence="7" key="1">
    <citation type="submission" date="2011-02" db="EMBL/GenBank/DDBJ databases">
        <title>The complete genome of Planctomyces brasiliensis DSM 5305.</title>
        <authorList>
            <person name="Lucas S."/>
            <person name="Copeland A."/>
            <person name="Lapidus A."/>
            <person name="Bruce D."/>
            <person name="Goodwin L."/>
            <person name="Pitluck S."/>
            <person name="Kyrpides N."/>
            <person name="Mavromatis K."/>
            <person name="Pagani I."/>
            <person name="Ivanova N."/>
            <person name="Ovchinnikova G."/>
            <person name="Lu M."/>
            <person name="Detter J.C."/>
            <person name="Han C."/>
            <person name="Land M."/>
            <person name="Hauser L."/>
            <person name="Markowitz V."/>
            <person name="Cheng J.-F."/>
            <person name="Hugenholtz P."/>
            <person name="Woyke T."/>
            <person name="Wu D."/>
            <person name="Tindall B."/>
            <person name="Pomrenke H.G."/>
            <person name="Brambilla E."/>
            <person name="Klenk H.-P."/>
            <person name="Eisen J.A."/>
        </authorList>
    </citation>
    <scope>NUCLEOTIDE SEQUENCE [LARGE SCALE GENOMIC DNA]</scope>
    <source>
        <strain evidence="7">ATCC 49424 / DSM 5305 / JCM 21570 / NBRC 103401 / IFAM 1448</strain>
    </source>
</reference>
<evidence type="ECO:0000256" key="2">
    <source>
        <dbReference type="ARBA" id="ARBA00023015"/>
    </source>
</evidence>